<feature type="region of interest" description="Disordered" evidence="2">
    <location>
        <begin position="70"/>
        <end position="129"/>
    </location>
</feature>
<proteinExistence type="predicted"/>
<dbReference type="PANTHER" id="PTHR35046:SF9">
    <property type="entry name" value="RNA-DIRECTED DNA POLYMERASE"/>
    <property type="match status" value="1"/>
</dbReference>
<dbReference type="EMBL" id="NMUH01002274">
    <property type="protein sequence ID" value="MQL98961.1"/>
    <property type="molecule type" value="Genomic_DNA"/>
</dbReference>
<feature type="compositionally biased region" description="Basic and acidic residues" evidence="2">
    <location>
        <begin position="169"/>
        <end position="189"/>
    </location>
</feature>
<sequence>MPTRSGVEFLTPAPMAGSQTGSPSFPEVVVKLDQLMVRMEQMEQRFAESEQRLEERVTESTRVVQGMVGRVLALERPPPTQDQAPGNQPARRDPVEPPHRVEQHVGQGVDEDVSDYDSTEEVGNDFRPAAARERVDLGYDHRFFRHPRDRDDRNNVGFEQPRHQYPRGCGDRDEHGLEYRRYRPPRDRDDRDDEDDRRIVHVDAPTFDGSLDPRAYLDWEANMNRYFDWMGMSDARRTRFAMIKLVGQAQTYWLNVDALLEQRGLMPIESWEDMKVKLREKYLPTTYRHRLIDRWQDLTQGTRIVFEYIADFDEYLLRCGACEEGAMTLSRFRKGLRRVYQHELFRQHVTTIEHNYQVVSEMEQFELGRESPPRARPAYPRPTKQRSAPRLPPRGPTLGPTEPPPQPRFLPPREAAPVLPTPTTRPQLPAPPVRRDEKGKAPMGGGVSQDSGSRNRCFRCQGFGHYMSACPTRALTIEGIDPGGSSYDLQEVGYAAGEDLALEYQLEDELAGPAHVPSFEEVPSQERLGVVRCILAQPKENTDWRRTSIFQTYCRLSSRVCRVIVDNGSCELPSRCLGCRGLSSAYYYRYPQRGATRPRLDLEGPYRW</sequence>
<reference evidence="4" key="1">
    <citation type="submission" date="2017-07" db="EMBL/GenBank/DDBJ databases">
        <title>Taro Niue Genome Assembly and Annotation.</title>
        <authorList>
            <person name="Atibalentja N."/>
            <person name="Keating K."/>
            <person name="Fields C.J."/>
        </authorList>
    </citation>
    <scope>NUCLEOTIDE SEQUENCE</scope>
    <source>
        <strain evidence="4">Niue_2</strain>
        <tissue evidence="4">Leaf</tissue>
    </source>
</reference>
<dbReference type="Pfam" id="PF03732">
    <property type="entry name" value="Retrotrans_gag"/>
    <property type="match status" value="1"/>
</dbReference>
<evidence type="ECO:0000313" key="5">
    <source>
        <dbReference type="Proteomes" id="UP000652761"/>
    </source>
</evidence>
<feature type="region of interest" description="Disordered" evidence="2">
    <location>
        <begin position="144"/>
        <end position="197"/>
    </location>
</feature>
<feature type="compositionally biased region" description="Acidic residues" evidence="2">
    <location>
        <begin position="109"/>
        <end position="123"/>
    </location>
</feature>
<protein>
    <recommendedName>
        <fullName evidence="3">Retrotransposon gag domain-containing protein</fullName>
    </recommendedName>
</protein>
<dbReference type="PANTHER" id="PTHR35046">
    <property type="entry name" value="ZINC KNUCKLE (CCHC-TYPE) FAMILY PROTEIN"/>
    <property type="match status" value="1"/>
</dbReference>
<dbReference type="InterPro" id="IPR036875">
    <property type="entry name" value="Znf_CCHC_sf"/>
</dbReference>
<dbReference type="OrthoDB" id="808219at2759"/>
<organism evidence="4 5">
    <name type="scientific">Colocasia esculenta</name>
    <name type="common">Wild taro</name>
    <name type="synonym">Arum esculentum</name>
    <dbReference type="NCBI Taxonomy" id="4460"/>
    <lineage>
        <taxon>Eukaryota</taxon>
        <taxon>Viridiplantae</taxon>
        <taxon>Streptophyta</taxon>
        <taxon>Embryophyta</taxon>
        <taxon>Tracheophyta</taxon>
        <taxon>Spermatophyta</taxon>
        <taxon>Magnoliopsida</taxon>
        <taxon>Liliopsida</taxon>
        <taxon>Araceae</taxon>
        <taxon>Aroideae</taxon>
        <taxon>Colocasieae</taxon>
        <taxon>Colocasia</taxon>
    </lineage>
</organism>
<feature type="compositionally biased region" description="Pro residues" evidence="2">
    <location>
        <begin position="390"/>
        <end position="410"/>
    </location>
</feature>
<evidence type="ECO:0000259" key="3">
    <source>
        <dbReference type="Pfam" id="PF03732"/>
    </source>
</evidence>
<name>A0A843VPH5_COLES</name>
<feature type="compositionally biased region" description="Basic and acidic residues" evidence="2">
    <location>
        <begin position="90"/>
        <end position="103"/>
    </location>
</feature>
<evidence type="ECO:0000313" key="4">
    <source>
        <dbReference type="EMBL" id="MQL98961.1"/>
    </source>
</evidence>
<dbReference type="AlphaFoldDB" id="A0A843VPH5"/>
<keyword evidence="1" id="KW-0175">Coiled coil</keyword>
<keyword evidence="5" id="KW-1185">Reference proteome</keyword>
<feature type="coiled-coil region" evidence="1">
    <location>
        <begin position="32"/>
        <end position="59"/>
    </location>
</feature>
<dbReference type="SUPFAM" id="SSF57756">
    <property type="entry name" value="Retrovirus zinc finger-like domains"/>
    <property type="match status" value="1"/>
</dbReference>
<feature type="region of interest" description="Disordered" evidence="2">
    <location>
        <begin position="364"/>
        <end position="453"/>
    </location>
</feature>
<dbReference type="Proteomes" id="UP000652761">
    <property type="component" value="Unassembled WGS sequence"/>
</dbReference>
<evidence type="ECO:0000256" key="1">
    <source>
        <dbReference type="SAM" id="Coils"/>
    </source>
</evidence>
<feature type="compositionally biased region" description="Basic and acidic residues" evidence="2">
    <location>
        <begin position="144"/>
        <end position="154"/>
    </location>
</feature>
<dbReference type="GO" id="GO:0008270">
    <property type="term" value="F:zinc ion binding"/>
    <property type="evidence" value="ECO:0007669"/>
    <property type="project" value="InterPro"/>
</dbReference>
<accession>A0A843VPH5</accession>
<dbReference type="GO" id="GO:0003676">
    <property type="term" value="F:nucleic acid binding"/>
    <property type="evidence" value="ECO:0007669"/>
    <property type="project" value="InterPro"/>
</dbReference>
<dbReference type="InterPro" id="IPR005162">
    <property type="entry name" value="Retrotrans_gag_dom"/>
</dbReference>
<evidence type="ECO:0000256" key="2">
    <source>
        <dbReference type="SAM" id="MobiDB-lite"/>
    </source>
</evidence>
<gene>
    <name evidence="4" type="ORF">Taro_031674</name>
</gene>
<feature type="region of interest" description="Disordered" evidence="2">
    <location>
        <begin position="1"/>
        <end position="22"/>
    </location>
</feature>
<feature type="domain" description="Retrotransposon gag" evidence="3">
    <location>
        <begin position="240"/>
        <end position="338"/>
    </location>
</feature>
<comment type="caution">
    <text evidence="4">The sequence shown here is derived from an EMBL/GenBank/DDBJ whole genome shotgun (WGS) entry which is preliminary data.</text>
</comment>